<keyword evidence="4" id="KW-0804">Transcription</keyword>
<dbReference type="Gene3D" id="1.10.10.10">
    <property type="entry name" value="Winged helix-like DNA-binding domain superfamily/Winged helix DNA-binding domain"/>
    <property type="match status" value="1"/>
</dbReference>
<keyword evidence="3" id="KW-0238">DNA-binding</keyword>
<evidence type="ECO:0000313" key="6">
    <source>
        <dbReference type="EMBL" id="UPT19575.1"/>
    </source>
</evidence>
<accession>A0ABY4KVW8</accession>
<dbReference type="Proteomes" id="UP000832041">
    <property type="component" value="Chromosome"/>
</dbReference>
<dbReference type="InterPro" id="IPR036388">
    <property type="entry name" value="WH-like_DNA-bd_sf"/>
</dbReference>
<gene>
    <name evidence="6" type="ORF">FOF52_00180</name>
</gene>
<keyword evidence="2" id="KW-0805">Transcription regulation</keyword>
<evidence type="ECO:0000313" key="7">
    <source>
        <dbReference type="Proteomes" id="UP000832041"/>
    </source>
</evidence>
<dbReference type="Pfam" id="PF03466">
    <property type="entry name" value="LysR_substrate"/>
    <property type="match status" value="1"/>
</dbReference>
<dbReference type="PRINTS" id="PR00039">
    <property type="entry name" value="HTHLYSR"/>
</dbReference>
<proteinExistence type="inferred from homology"/>
<protein>
    <submittedName>
        <fullName evidence="6">LysR family transcriptional regulator</fullName>
    </submittedName>
</protein>
<sequence>MNLARHLRHFVAVAEEMHFGRAAEALGMAQPPLSQSIRRLEEELGVTLFDRSRRRIRLTTAGTHLLAEARELLAREERLRTVMRRVRDGELGTLRLGVPPGTPATALHALLAAVAERIPDLRVEPAELTTAEQVRRLADAELDVGVVQHPVDADGLRLGPVARTPLGVVLPRPSPLARRRELALADLAGHDLVALPRSAAPAWHDHLLDVCRDHGYTPRRVRTATTLEFLFALVLAGQGVAVTTQTAARREPRVTWRPLAGTPLHHRVSAAWPAASPHPAAPRLAEPVAAAMAEDPHTSPVTPTETAPLPWTVVYTPPTLP</sequence>
<keyword evidence="7" id="KW-1185">Reference proteome</keyword>
<dbReference type="PROSITE" id="PS50931">
    <property type="entry name" value="HTH_LYSR"/>
    <property type="match status" value="1"/>
</dbReference>
<dbReference type="EMBL" id="CP051627">
    <property type="protein sequence ID" value="UPT19575.1"/>
    <property type="molecule type" value="Genomic_DNA"/>
</dbReference>
<feature type="domain" description="HTH lysR-type" evidence="5">
    <location>
        <begin position="1"/>
        <end position="59"/>
    </location>
</feature>
<evidence type="ECO:0000256" key="4">
    <source>
        <dbReference type="ARBA" id="ARBA00023163"/>
    </source>
</evidence>
<evidence type="ECO:0000256" key="1">
    <source>
        <dbReference type="ARBA" id="ARBA00009437"/>
    </source>
</evidence>
<dbReference type="InterPro" id="IPR036390">
    <property type="entry name" value="WH_DNA-bd_sf"/>
</dbReference>
<dbReference type="InterPro" id="IPR005119">
    <property type="entry name" value="LysR_subst-bd"/>
</dbReference>
<reference evidence="6 7" key="1">
    <citation type="submission" date="2020-04" db="EMBL/GenBank/DDBJ databases">
        <title>Thermobifida alba genome sequencing and assembly.</title>
        <authorList>
            <person name="Luzics S."/>
            <person name="Horvath B."/>
            <person name="Nagy I."/>
            <person name="Toth A."/>
            <person name="Nagy I."/>
            <person name="Kukolya J."/>
        </authorList>
    </citation>
    <scope>NUCLEOTIDE SEQUENCE [LARGE SCALE GENOMIC DNA]</scope>
    <source>
        <strain evidence="6 7">DSM 43795</strain>
    </source>
</reference>
<dbReference type="RefSeq" id="WP_248591796.1">
    <property type="nucleotide sequence ID" value="NZ_BAABEB010000001.1"/>
</dbReference>
<dbReference type="CDD" id="cd08414">
    <property type="entry name" value="PBP2_LTTR_aromatics_like"/>
    <property type="match status" value="1"/>
</dbReference>
<dbReference type="PANTHER" id="PTHR30346:SF0">
    <property type="entry name" value="HCA OPERON TRANSCRIPTIONAL ACTIVATOR HCAR"/>
    <property type="match status" value="1"/>
</dbReference>
<dbReference type="SUPFAM" id="SSF53850">
    <property type="entry name" value="Periplasmic binding protein-like II"/>
    <property type="match status" value="1"/>
</dbReference>
<evidence type="ECO:0000256" key="3">
    <source>
        <dbReference type="ARBA" id="ARBA00023125"/>
    </source>
</evidence>
<name>A0ABY4KVW8_THEAE</name>
<dbReference type="Gene3D" id="3.40.190.10">
    <property type="entry name" value="Periplasmic binding protein-like II"/>
    <property type="match status" value="2"/>
</dbReference>
<comment type="similarity">
    <text evidence="1">Belongs to the LysR transcriptional regulatory family.</text>
</comment>
<organism evidence="6 7">
    <name type="scientific">Thermobifida alba</name>
    <name type="common">Thermomonospora alba</name>
    <dbReference type="NCBI Taxonomy" id="53522"/>
    <lineage>
        <taxon>Bacteria</taxon>
        <taxon>Bacillati</taxon>
        <taxon>Actinomycetota</taxon>
        <taxon>Actinomycetes</taxon>
        <taxon>Streptosporangiales</taxon>
        <taxon>Nocardiopsidaceae</taxon>
        <taxon>Thermobifida</taxon>
    </lineage>
</organism>
<dbReference type="Pfam" id="PF00126">
    <property type="entry name" value="HTH_1"/>
    <property type="match status" value="1"/>
</dbReference>
<dbReference type="SUPFAM" id="SSF46785">
    <property type="entry name" value="Winged helix' DNA-binding domain"/>
    <property type="match status" value="1"/>
</dbReference>
<dbReference type="InterPro" id="IPR000847">
    <property type="entry name" value="LysR_HTH_N"/>
</dbReference>
<evidence type="ECO:0000256" key="2">
    <source>
        <dbReference type="ARBA" id="ARBA00023015"/>
    </source>
</evidence>
<evidence type="ECO:0000259" key="5">
    <source>
        <dbReference type="PROSITE" id="PS50931"/>
    </source>
</evidence>
<dbReference type="PANTHER" id="PTHR30346">
    <property type="entry name" value="TRANSCRIPTIONAL DUAL REGULATOR HCAR-RELATED"/>
    <property type="match status" value="1"/>
</dbReference>